<evidence type="ECO:0000259" key="8">
    <source>
        <dbReference type="Pfam" id="PF08439"/>
    </source>
</evidence>
<dbReference type="InterPro" id="IPR013647">
    <property type="entry name" value="OligopepF_N_dom"/>
</dbReference>
<dbReference type="InterPro" id="IPR042088">
    <property type="entry name" value="OligoPept_F_C"/>
</dbReference>
<dbReference type="GO" id="GO:0006518">
    <property type="term" value="P:peptide metabolic process"/>
    <property type="evidence" value="ECO:0007669"/>
    <property type="project" value="TreeGrafter"/>
</dbReference>
<comment type="cofactor">
    <cofactor evidence="6">
        <name>Zn(2+)</name>
        <dbReference type="ChEBI" id="CHEBI:29105"/>
    </cofactor>
    <text evidence="6">Binds 1 zinc ion.</text>
</comment>
<dbReference type="EMBL" id="LIDN01000034">
    <property type="protein sequence ID" value="KRP34180.1"/>
    <property type="molecule type" value="Genomic_DNA"/>
</dbReference>
<feature type="domain" description="Peptidase M3A/M3B catalytic" evidence="7">
    <location>
        <begin position="211"/>
        <end position="595"/>
    </location>
</feature>
<dbReference type="PANTHER" id="PTHR11804:SF84">
    <property type="entry name" value="SACCHAROLYSIN"/>
    <property type="match status" value="1"/>
</dbReference>
<dbReference type="PANTHER" id="PTHR11804">
    <property type="entry name" value="PROTEASE M3 THIMET OLIGOPEPTIDASE-RELATED"/>
    <property type="match status" value="1"/>
</dbReference>
<keyword evidence="3 6" id="KW-0378">Hydrolase</keyword>
<evidence type="ECO:0000256" key="5">
    <source>
        <dbReference type="ARBA" id="ARBA00023049"/>
    </source>
</evidence>
<evidence type="ECO:0000256" key="4">
    <source>
        <dbReference type="ARBA" id="ARBA00022833"/>
    </source>
</evidence>
<dbReference type="Pfam" id="PF01432">
    <property type="entry name" value="Peptidase_M3"/>
    <property type="match status" value="1"/>
</dbReference>
<dbReference type="Gene3D" id="1.20.140.70">
    <property type="entry name" value="Oligopeptidase f, N-terminal domain"/>
    <property type="match status" value="1"/>
</dbReference>
<evidence type="ECO:0000256" key="2">
    <source>
        <dbReference type="ARBA" id="ARBA00022723"/>
    </source>
</evidence>
<evidence type="ECO:0000259" key="7">
    <source>
        <dbReference type="Pfam" id="PF01432"/>
    </source>
</evidence>
<dbReference type="SUPFAM" id="SSF55486">
    <property type="entry name" value="Metalloproteases ('zincins'), catalytic domain"/>
    <property type="match status" value="1"/>
</dbReference>
<dbReference type="EC" id="3.4.24.-" evidence="6"/>
<dbReference type="GO" id="GO:0004222">
    <property type="term" value="F:metalloendopeptidase activity"/>
    <property type="evidence" value="ECO:0007669"/>
    <property type="project" value="UniProtKB-UniRule"/>
</dbReference>
<dbReference type="CDD" id="cd09608">
    <property type="entry name" value="M3B_PepF"/>
    <property type="match status" value="1"/>
</dbReference>
<keyword evidence="2 6" id="KW-0479">Metal-binding</keyword>
<dbReference type="Gene3D" id="1.10.1370.20">
    <property type="entry name" value="Oligoendopeptidase f, C-terminal domain"/>
    <property type="match status" value="1"/>
</dbReference>
<dbReference type="InterPro" id="IPR001567">
    <property type="entry name" value="Pept_M3A_M3B_dom"/>
</dbReference>
<keyword evidence="1 6" id="KW-0645">Protease</keyword>
<keyword evidence="4 6" id="KW-0862">Zinc</keyword>
<protein>
    <recommendedName>
        <fullName evidence="6">Oligopeptidase F</fullName>
        <ecNumber evidence="6">3.4.24.-</ecNumber>
    </recommendedName>
</protein>
<evidence type="ECO:0000256" key="3">
    <source>
        <dbReference type="ARBA" id="ARBA00022801"/>
    </source>
</evidence>
<sequence length="609" mass="69586">MVALPTNEAVRTIPLRSEVAESDTWNLQPLFSDSPAWERAFEKCKGFKGRLPRWKGKLSHPEDLAKALAEEREMDLLLERVGQYASLKVSEDEGDGAARDRTLRLEHLQTELAEEASWMLPELMQVEEGDWTRLLQHPILQEWVGKLERIRRYRPHILGEGEERILSLVGPVLSGPDEIFSQLTNVDFRFGKVRDEDGREIELSHGTFASLLQRRSPEIRRAAWTQYYTEFEQHACTLSAALAASVKGDVFRARARRYPSARAQSLFPDRVPEVVYETLTKTVRANLKPLQKYHRLRRKVLQLKELRASDLQVPLVDKVSKKTSYEEAARLVTEACRPLGQEYTEVLGRGLGTERWVDRYENRGKRSGAFSSGSYQSPPYILMNYREDVLADVYTLAHEAGHSMHSWLSHRAQPFQDAHYPIFLAEVASTFNEELLTHAYLEGPAKSDRMLRAYVLNRQIDDIRGTLYRQVMFAEFEQKIHQAEEKGVALTLDFFRIAYRELLEVYLGEVLEIEAPLELECLRIPHFYSAFYVYKYAVGLSASMALSARVLAGESGALDRVLTFLRSGGSRPPLETLRLAGVDMESPVPVEAALQIFSNRVDELEKILG</sequence>
<proteinExistence type="inferred from homology"/>
<comment type="function">
    <text evidence="6">Has oligopeptidase activity and degrades a variety of small bioactive peptides.</text>
</comment>
<keyword evidence="5 6" id="KW-0482">Metalloprotease</keyword>
<comment type="caution">
    <text evidence="9">The sequence shown here is derived from an EMBL/GenBank/DDBJ whole genome shotgun (WGS) entry which is preliminary data.</text>
</comment>
<dbReference type="InterPro" id="IPR045090">
    <property type="entry name" value="Pept_M3A_M3B"/>
</dbReference>
<evidence type="ECO:0000313" key="9">
    <source>
        <dbReference type="EMBL" id="KRP34180.1"/>
    </source>
</evidence>
<dbReference type="Proteomes" id="UP000051220">
    <property type="component" value="Unassembled WGS sequence"/>
</dbReference>
<reference evidence="9 10" key="1">
    <citation type="submission" date="2015-10" db="EMBL/GenBank/DDBJ databases">
        <title>Metagenome-Assembled Genomes uncover a global brackish microbiome.</title>
        <authorList>
            <person name="Hugerth L.W."/>
            <person name="Larsson J."/>
            <person name="Alneberg J."/>
            <person name="Lindh M.V."/>
            <person name="Legrand C."/>
            <person name="Pinhassi J."/>
            <person name="Andersson A.F."/>
        </authorList>
    </citation>
    <scope>NUCLEOTIDE SEQUENCE [LARGE SCALE GENOMIC DNA]</scope>
    <source>
        <strain evidence="9">BACL9 MAG-120924-bin69</strain>
    </source>
</reference>
<feature type="domain" description="Oligopeptidase F N-terminal" evidence="8">
    <location>
        <begin position="122"/>
        <end position="190"/>
    </location>
</feature>
<dbReference type="GO" id="GO:0006508">
    <property type="term" value="P:proteolysis"/>
    <property type="evidence" value="ECO:0007669"/>
    <property type="project" value="UniProtKB-KW"/>
</dbReference>
<evidence type="ECO:0000256" key="1">
    <source>
        <dbReference type="ARBA" id="ARBA00022670"/>
    </source>
</evidence>
<evidence type="ECO:0000256" key="6">
    <source>
        <dbReference type="RuleBase" id="RU368091"/>
    </source>
</evidence>
<dbReference type="Gene3D" id="1.10.287.830">
    <property type="entry name" value="putative peptidase helix hairpin domain like"/>
    <property type="match status" value="1"/>
</dbReference>
<gene>
    <name evidence="9" type="ORF">ABS33_01750</name>
</gene>
<organism evidence="9 10">
    <name type="scientific">Verrucomicrobia subdivision 6 bacterium BACL9 MAG-120924-bin69</name>
    <dbReference type="NCBI Taxonomy" id="1655635"/>
    <lineage>
        <taxon>Bacteria</taxon>
        <taxon>Pseudomonadati</taxon>
        <taxon>Verrucomicrobiota</taxon>
        <taxon>Verrucomicrobiia</taxon>
        <taxon>Verrucomicrobiales</taxon>
        <taxon>Verrucomicrobia subdivision 6</taxon>
    </lineage>
</organism>
<accession>A0A0R2XJM4</accession>
<dbReference type="AlphaFoldDB" id="A0A0R2XJM4"/>
<evidence type="ECO:0000313" key="10">
    <source>
        <dbReference type="Proteomes" id="UP000051220"/>
    </source>
</evidence>
<comment type="similarity">
    <text evidence="6">Belongs to the peptidase M3B family.</text>
</comment>
<dbReference type="NCBIfam" id="TIGR00181">
    <property type="entry name" value="pepF"/>
    <property type="match status" value="1"/>
</dbReference>
<dbReference type="InterPro" id="IPR004438">
    <property type="entry name" value="Peptidase_M3B"/>
</dbReference>
<name>A0A0R2XJM4_9BACT</name>
<dbReference type="Pfam" id="PF08439">
    <property type="entry name" value="Peptidase_M3_N"/>
    <property type="match status" value="1"/>
</dbReference>
<dbReference type="GO" id="GO:0046872">
    <property type="term" value="F:metal ion binding"/>
    <property type="evidence" value="ECO:0007669"/>
    <property type="project" value="UniProtKB-UniRule"/>
</dbReference>